<evidence type="ECO:0000313" key="6">
    <source>
        <dbReference type="EMBL" id="PIS39333.1"/>
    </source>
</evidence>
<evidence type="ECO:0000256" key="5">
    <source>
        <dbReference type="HAMAP-Rule" id="MF_00374"/>
    </source>
</evidence>
<evidence type="ECO:0000256" key="1">
    <source>
        <dbReference type="ARBA" id="ARBA00009254"/>
    </source>
</evidence>
<dbReference type="InterPro" id="IPR036049">
    <property type="entry name" value="Ribosomal_uL29_sf"/>
</dbReference>
<dbReference type="NCBIfam" id="TIGR00012">
    <property type="entry name" value="L29"/>
    <property type="match status" value="1"/>
</dbReference>
<organism evidence="6 7">
    <name type="scientific">Candidatus Nealsonbacteria bacterium CG08_land_8_20_14_0_20_38_20</name>
    <dbReference type="NCBI Taxonomy" id="1974705"/>
    <lineage>
        <taxon>Bacteria</taxon>
        <taxon>Candidatus Nealsoniibacteriota</taxon>
    </lineage>
</organism>
<dbReference type="InterPro" id="IPR001854">
    <property type="entry name" value="Ribosomal_uL29"/>
</dbReference>
<accession>A0A2H0YNI7</accession>
<dbReference type="GO" id="GO:0003735">
    <property type="term" value="F:structural constituent of ribosome"/>
    <property type="evidence" value="ECO:0007669"/>
    <property type="project" value="InterPro"/>
</dbReference>
<keyword evidence="3 5" id="KW-0687">Ribonucleoprotein</keyword>
<dbReference type="Pfam" id="PF00831">
    <property type="entry name" value="Ribosomal_L29"/>
    <property type="match status" value="1"/>
</dbReference>
<dbReference type="Proteomes" id="UP000230088">
    <property type="component" value="Unassembled WGS sequence"/>
</dbReference>
<dbReference type="HAMAP" id="MF_00374">
    <property type="entry name" value="Ribosomal_uL29"/>
    <property type="match status" value="1"/>
</dbReference>
<dbReference type="Gene3D" id="1.10.287.310">
    <property type="match status" value="1"/>
</dbReference>
<comment type="caution">
    <text evidence="6">The sequence shown here is derived from an EMBL/GenBank/DDBJ whole genome shotgun (WGS) entry which is preliminary data.</text>
</comment>
<proteinExistence type="inferred from homology"/>
<evidence type="ECO:0000256" key="2">
    <source>
        <dbReference type="ARBA" id="ARBA00022980"/>
    </source>
</evidence>
<name>A0A2H0YNI7_9BACT</name>
<dbReference type="CDD" id="cd00427">
    <property type="entry name" value="Ribosomal_L29_HIP"/>
    <property type="match status" value="1"/>
</dbReference>
<dbReference type="SUPFAM" id="SSF46561">
    <property type="entry name" value="Ribosomal protein L29 (L29p)"/>
    <property type="match status" value="1"/>
</dbReference>
<evidence type="ECO:0000256" key="3">
    <source>
        <dbReference type="ARBA" id="ARBA00023274"/>
    </source>
</evidence>
<comment type="similarity">
    <text evidence="1 5">Belongs to the universal ribosomal protein uL29 family.</text>
</comment>
<gene>
    <name evidence="5 6" type="primary">rpmC</name>
    <name evidence="6" type="ORF">COT33_02450</name>
</gene>
<protein>
    <recommendedName>
        <fullName evidence="4 5">Large ribosomal subunit protein uL29</fullName>
    </recommendedName>
</protein>
<dbReference type="GO" id="GO:0005840">
    <property type="term" value="C:ribosome"/>
    <property type="evidence" value="ECO:0007669"/>
    <property type="project" value="UniProtKB-KW"/>
</dbReference>
<evidence type="ECO:0000313" key="7">
    <source>
        <dbReference type="Proteomes" id="UP000230088"/>
    </source>
</evidence>
<dbReference type="GO" id="GO:0006412">
    <property type="term" value="P:translation"/>
    <property type="evidence" value="ECO:0007669"/>
    <property type="project" value="UniProtKB-UniRule"/>
</dbReference>
<keyword evidence="2 5" id="KW-0689">Ribosomal protein</keyword>
<dbReference type="AlphaFoldDB" id="A0A2H0YNI7"/>
<dbReference type="EMBL" id="PEYD01000047">
    <property type="protein sequence ID" value="PIS39333.1"/>
    <property type="molecule type" value="Genomic_DNA"/>
</dbReference>
<sequence>MKIDELRQKPKEEIGKLLDEKRERLRQLRFDLVSGKVKNVKEIRETKKDIARILTIINLKFENQNAK</sequence>
<reference evidence="7" key="1">
    <citation type="submission" date="2017-09" db="EMBL/GenBank/DDBJ databases">
        <title>Depth-based differentiation of microbial function through sediment-hosted aquifers and enrichment of novel symbionts in the deep terrestrial subsurface.</title>
        <authorList>
            <person name="Probst A.J."/>
            <person name="Ladd B."/>
            <person name="Jarett J.K."/>
            <person name="Geller-Mcgrath D.E."/>
            <person name="Sieber C.M.K."/>
            <person name="Emerson J.B."/>
            <person name="Anantharaman K."/>
            <person name="Thomas B.C."/>
            <person name="Malmstrom R."/>
            <person name="Stieglmeier M."/>
            <person name="Klingl A."/>
            <person name="Woyke T."/>
            <person name="Ryan C.M."/>
            <person name="Banfield J.F."/>
        </authorList>
    </citation>
    <scope>NUCLEOTIDE SEQUENCE [LARGE SCALE GENOMIC DNA]</scope>
</reference>
<dbReference type="GO" id="GO:1990904">
    <property type="term" value="C:ribonucleoprotein complex"/>
    <property type="evidence" value="ECO:0007669"/>
    <property type="project" value="UniProtKB-KW"/>
</dbReference>
<evidence type="ECO:0000256" key="4">
    <source>
        <dbReference type="ARBA" id="ARBA00035204"/>
    </source>
</evidence>